<dbReference type="Proteomes" id="UP000005396">
    <property type="component" value="Unassembled WGS sequence"/>
</dbReference>
<accession>A8RGX3</accession>
<name>A8RGX3_ENTBW</name>
<dbReference type="AlphaFoldDB" id="A8RGX3"/>
<protein>
    <submittedName>
        <fullName evidence="1">Uncharacterized protein</fullName>
    </submittedName>
</protein>
<gene>
    <name evidence="1" type="ORF">CLOBOL_00252</name>
</gene>
<proteinExistence type="predicted"/>
<reference evidence="1 2" key="1">
    <citation type="submission" date="2007-08" db="EMBL/GenBank/DDBJ databases">
        <authorList>
            <person name="Fulton L."/>
            <person name="Clifton S."/>
            <person name="Fulton B."/>
            <person name="Xu J."/>
            <person name="Minx P."/>
            <person name="Pepin K.H."/>
            <person name="Johnson M."/>
            <person name="Thiruvilangam P."/>
            <person name="Bhonagiri V."/>
            <person name="Nash W.E."/>
            <person name="Mardis E.R."/>
            <person name="Wilson R.K."/>
        </authorList>
    </citation>
    <scope>NUCLEOTIDE SEQUENCE [LARGE SCALE GENOMIC DNA]</scope>
    <source>
        <strain evidence="2">ATCC BAA-613 / DSM 15670 / CCUG 46953 / JCM 12243 / WAL 16351</strain>
    </source>
</reference>
<dbReference type="EMBL" id="ABCC02000002">
    <property type="protein sequence ID" value="EDP19415.1"/>
    <property type="molecule type" value="Genomic_DNA"/>
</dbReference>
<sequence length="34" mass="4381">MKLWYHIHAIRICMFHKQSISYKKWNIAIFMKWK</sequence>
<evidence type="ECO:0000313" key="1">
    <source>
        <dbReference type="EMBL" id="EDP19415.1"/>
    </source>
</evidence>
<dbReference type="PaxDb" id="411902-CLOBOL_00252"/>
<organism evidence="1 2">
    <name type="scientific">Enterocloster bolteae (strain ATCC BAA-613 / DSM 15670 / CCUG 46953 / JCM 12243 / WAL 16351)</name>
    <name type="common">Clostridium bolteae</name>
    <dbReference type="NCBI Taxonomy" id="411902"/>
    <lineage>
        <taxon>Bacteria</taxon>
        <taxon>Bacillati</taxon>
        <taxon>Bacillota</taxon>
        <taxon>Clostridia</taxon>
        <taxon>Lachnospirales</taxon>
        <taxon>Lachnospiraceae</taxon>
        <taxon>Enterocloster</taxon>
    </lineage>
</organism>
<comment type="caution">
    <text evidence="1">The sequence shown here is derived from an EMBL/GenBank/DDBJ whole genome shotgun (WGS) entry which is preliminary data.</text>
</comment>
<dbReference type="HOGENOM" id="CLU_3372913_0_0_9"/>
<evidence type="ECO:0000313" key="2">
    <source>
        <dbReference type="Proteomes" id="UP000005396"/>
    </source>
</evidence>
<reference evidence="1 2" key="2">
    <citation type="submission" date="2007-09" db="EMBL/GenBank/DDBJ databases">
        <title>Draft genome sequence of Clostridium bolteae (ATCC BAA-613).</title>
        <authorList>
            <person name="Sudarsanam P."/>
            <person name="Ley R."/>
            <person name="Guruge J."/>
            <person name="Turnbaugh P.J."/>
            <person name="Mahowald M."/>
            <person name="Liep D."/>
            <person name="Gordon J."/>
        </authorList>
    </citation>
    <scope>NUCLEOTIDE SEQUENCE [LARGE SCALE GENOMIC DNA]</scope>
    <source>
        <strain evidence="2">ATCC BAA-613 / DSM 15670 / CCUG 46953 / JCM 12243 / WAL 16351</strain>
    </source>
</reference>